<keyword evidence="1" id="KW-0472">Membrane</keyword>
<keyword evidence="1" id="KW-1133">Transmembrane helix</keyword>
<reference evidence="2 3" key="1">
    <citation type="submission" date="2020-11" db="EMBL/GenBank/DDBJ databases">
        <title>Amino acid is mineralized and recycled by bacteria in oceanic microbiome.</title>
        <authorList>
            <person name="Zheng L.Y."/>
        </authorList>
    </citation>
    <scope>NUCLEOTIDE SEQUENCE [LARGE SCALE GENOMIC DNA]</scope>
    <source>
        <strain evidence="2 3">A32-1</strain>
    </source>
</reference>
<accession>A0A7S8MZZ5</accession>
<evidence type="ECO:0000313" key="3">
    <source>
        <dbReference type="Proteomes" id="UP000594480"/>
    </source>
</evidence>
<keyword evidence="3" id="KW-1185">Reference proteome</keyword>
<organism evidence="2 3">
    <name type="scientific">Microbacterium schleiferi</name>
    <dbReference type="NCBI Taxonomy" id="69362"/>
    <lineage>
        <taxon>Bacteria</taxon>
        <taxon>Bacillati</taxon>
        <taxon>Actinomycetota</taxon>
        <taxon>Actinomycetes</taxon>
        <taxon>Micrococcales</taxon>
        <taxon>Microbacteriaceae</taxon>
        <taxon>Microbacterium</taxon>
    </lineage>
</organism>
<dbReference type="KEGG" id="msf:IT882_06935"/>
<dbReference type="Pfam" id="PF10067">
    <property type="entry name" value="DUF2306"/>
    <property type="match status" value="1"/>
</dbReference>
<feature type="transmembrane region" description="Helical" evidence="1">
    <location>
        <begin position="196"/>
        <end position="213"/>
    </location>
</feature>
<protein>
    <submittedName>
        <fullName evidence="2">DUF2306 domain-containing protein</fullName>
    </submittedName>
</protein>
<proteinExistence type="predicted"/>
<keyword evidence="1" id="KW-0812">Transmembrane</keyword>
<dbReference type="RefSeq" id="WP_195693721.1">
    <property type="nucleotide sequence ID" value="NZ_CP064760.1"/>
</dbReference>
<dbReference type="AlphaFoldDB" id="A0A7S8MZZ5"/>
<name>A0A7S8MZZ5_9MICO</name>
<evidence type="ECO:0000313" key="2">
    <source>
        <dbReference type="EMBL" id="QPE05710.1"/>
    </source>
</evidence>
<feature type="transmembrane region" description="Helical" evidence="1">
    <location>
        <begin position="25"/>
        <end position="46"/>
    </location>
</feature>
<dbReference type="InterPro" id="IPR018750">
    <property type="entry name" value="DUF2306_membrane"/>
</dbReference>
<gene>
    <name evidence="2" type="ORF">IT882_06935</name>
</gene>
<feature type="transmembrane region" description="Helical" evidence="1">
    <location>
        <begin position="131"/>
        <end position="151"/>
    </location>
</feature>
<feature type="transmembrane region" description="Helical" evidence="1">
    <location>
        <begin position="163"/>
        <end position="184"/>
    </location>
</feature>
<feature type="transmembrane region" description="Helical" evidence="1">
    <location>
        <begin position="101"/>
        <end position="119"/>
    </location>
</feature>
<dbReference type="Proteomes" id="UP000594480">
    <property type="component" value="Chromosome"/>
</dbReference>
<dbReference type="EMBL" id="CP064760">
    <property type="protein sequence ID" value="QPE05710.1"/>
    <property type="molecule type" value="Genomic_DNA"/>
</dbReference>
<sequence length="232" mass="24483">MPHHLNDAPTVEPQSAARPNAPTGWLAICGLLVLSALPIIGGALSLRDVASGSGSPLTWVATAAIVAHIVSMSVFCLVGAFQFSPALRSRRAWHRRAGRMLIPIGFLAALSGAWLAIFFRGPDDEYPLAVVRLVFSAAMAAFLALSVRAIAQRDFRAHAAWSIRAFAIAVSGGTQALVAILWAIPFGEADAAGETWVVAAGFLINLGVAELIIRRRRADASRQRAGRGALVS</sequence>
<feature type="transmembrane region" description="Helical" evidence="1">
    <location>
        <begin position="58"/>
        <end position="81"/>
    </location>
</feature>
<evidence type="ECO:0000256" key="1">
    <source>
        <dbReference type="SAM" id="Phobius"/>
    </source>
</evidence>